<dbReference type="STRING" id="39841.SAMN05660836_00372"/>
<dbReference type="PANTHER" id="PTHR33362:SF2">
    <property type="entry name" value="TRAP TRANSPORTER LARGE PERMEASE PROTEIN"/>
    <property type="match status" value="1"/>
</dbReference>
<feature type="transmembrane region" description="Helical" evidence="7">
    <location>
        <begin position="360"/>
        <end position="388"/>
    </location>
</feature>
<feature type="transmembrane region" description="Helical" evidence="7">
    <location>
        <begin position="172"/>
        <end position="198"/>
    </location>
</feature>
<dbReference type="Pfam" id="PF06808">
    <property type="entry name" value="DctM"/>
    <property type="match status" value="1"/>
</dbReference>
<evidence type="ECO:0000256" key="6">
    <source>
        <dbReference type="ARBA" id="ARBA00023136"/>
    </source>
</evidence>
<evidence type="ECO:0000256" key="1">
    <source>
        <dbReference type="ARBA" id="ARBA00004429"/>
    </source>
</evidence>
<feature type="domain" description="TRAP C4-dicarboxylate transport system permease DctM subunit" evidence="8">
    <location>
        <begin position="7"/>
        <end position="420"/>
    </location>
</feature>
<feature type="transmembrane region" description="Helical" evidence="7">
    <location>
        <begin position="337"/>
        <end position="354"/>
    </location>
</feature>
<feature type="transmembrane region" description="Helical" evidence="7">
    <location>
        <begin position="102"/>
        <end position="123"/>
    </location>
</feature>
<dbReference type="EMBL" id="FOUU01000001">
    <property type="protein sequence ID" value="SFM46702.1"/>
    <property type="molecule type" value="Genomic_DNA"/>
</dbReference>
<feature type="transmembrane region" description="Helical" evidence="7">
    <location>
        <begin position="40"/>
        <end position="63"/>
    </location>
</feature>
<dbReference type="PANTHER" id="PTHR33362">
    <property type="entry name" value="SIALIC ACID TRAP TRANSPORTER PERMEASE PROTEIN SIAT-RELATED"/>
    <property type="match status" value="1"/>
</dbReference>
<proteinExistence type="predicted"/>
<reference evidence="10" key="1">
    <citation type="submission" date="2016-10" db="EMBL/GenBank/DDBJ databases">
        <authorList>
            <person name="Varghese N."/>
            <person name="Submissions S."/>
        </authorList>
    </citation>
    <scope>NUCLEOTIDE SEQUENCE [LARGE SCALE GENOMIC DNA]</scope>
    <source>
        <strain evidence="10">DSM 9990</strain>
    </source>
</reference>
<dbReference type="InterPro" id="IPR010656">
    <property type="entry name" value="DctM"/>
</dbReference>
<feature type="transmembrane region" description="Helical" evidence="7">
    <location>
        <begin position="400"/>
        <end position="425"/>
    </location>
</feature>
<keyword evidence="5 7" id="KW-1133">Transmembrane helix</keyword>
<dbReference type="GO" id="GO:0005886">
    <property type="term" value="C:plasma membrane"/>
    <property type="evidence" value="ECO:0007669"/>
    <property type="project" value="UniProtKB-SubCell"/>
</dbReference>
<name>A0A1I4R320_9BACT</name>
<dbReference type="NCBIfam" id="TIGR00786">
    <property type="entry name" value="dctM"/>
    <property type="match status" value="1"/>
</dbReference>
<keyword evidence="4 7" id="KW-0812">Transmembrane</keyword>
<feature type="transmembrane region" description="Helical" evidence="7">
    <location>
        <begin position="7"/>
        <end position="34"/>
    </location>
</feature>
<evidence type="ECO:0000313" key="9">
    <source>
        <dbReference type="EMBL" id="SFM46702.1"/>
    </source>
</evidence>
<feature type="transmembrane region" description="Helical" evidence="7">
    <location>
        <begin position="135"/>
        <end position="160"/>
    </location>
</feature>
<dbReference type="InterPro" id="IPR004681">
    <property type="entry name" value="TRAP_DctM"/>
</dbReference>
<feature type="transmembrane region" description="Helical" evidence="7">
    <location>
        <begin position="218"/>
        <end position="240"/>
    </location>
</feature>
<dbReference type="Proteomes" id="UP000199611">
    <property type="component" value="Unassembled WGS sequence"/>
</dbReference>
<keyword evidence="6 7" id="KW-0472">Membrane</keyword>
<dbReference type="PIRSF" id="PIRSF006066">
    <property type="entry name" value="HI0050"/>
    <property type="match status" value="1"/>
</dbReference>
<evidence type="ECO:0000256" key="5">
    <source>
        <dbReference type="ARBA" id="ARBA00022989"/>
    </source>
</evidence>
<dbReference type="GO" id="GO:0022857">
    <property type="term" value="F:transmembrane transporter activity"/>
    <property type="evidence" value="ECO:0007669"/>
    <property type="project" value="TreeGrafter"/>
</dbReference>
<comment type="subcellular location">
    <subcellularLocation>
        <location evidence="1">Cell inner membrane</location>
        <topology evidence="1">Multi-pass membrane protein</topology>
    </subcellularLocation>
</comment>
<feature type="transmembrane region" description="Helical" evidence="7">
    <location>
        <begin position="277"/>
        <end position="297"/>
    </location>
</feature>
<evidence type="ECO:0000256" key="2">
    <source>
        <dbReference type="ARBA" id="ARBA00022475"/>
    </source>
</evidence>
<gene>
    <name evidence="9" type="ORF">SAMN05660836_00372</name>
</gene>
<dbReference type="OrthoDB" id="5404879at2"/>
<evidence type="ECO:0000259" key="8">
    <source>
        <dbReference type="Pfam" id="PF06808"/>
    </source>
</evidence>
<evidence type="ECO:0000313" key="10">
    <source>
        <dbReference type="Proteomes" id="UP000199611"/>
    </source>
</evidence>
<keyword evidence="10" id="KW-1185">Reference proteome</keyword>
<keyword evidence="2" id="KW-1003">Cell membrane</keyword>
<feature type="transmembrane region" description="Helical" evidence="7">
    <location>
        <begin position="309"/>
        <end position="330"/>
    </location>
</feature>
<feature type="transmembrane region" description="Helical" evidence="7">
    <location>
        <begin position="246"/>
        <end position="265"/>
    </location>
</feature>
<organism evidence="9 10">
    <name type="scientific">Thermodesulforhabdus norvegica</name>
    <dbReference type="NCBI Taxonomy" id="39841"/>
    <lineage>
        <taxon>Bacteria</taxon>
        <taxon>Pseudomonadati</taxon>
        <taxon>Thermodesulfobacteriota</taxon>
        <taxon>Syntrophobacteria</taxon>
        <taxon>Syntrophobacterales</taxon>
        <taxon>Thermodesulforhabdaceae</taxon>
        <taxon>Thermodesulforhabdus</taxon>
    </lineage>
</organism>
<protein>
    <submittedName>
        <fullName evidence="9">TRAP transporter, DctM subunit</fullName>
    </submittedName>
</protein>
<keyword evidence="3" id="KW-0997">Cell inner membrane</keyword>
<evidence type="ECO:0000256" key="7">
    <source>
        <dbReference type="SAM" id="Phobius"/>
    </source>
</evidence>
<dbReference type="AlphaFoldDB" id="A0A1I4R320"/>
<evidence type="ECO:0000256" key="4">
    <source>
        <dbReference type="ARBA" id="ARBA00022692"/>
    </source>
</evidence>
<dbReference type="RefSeq" id="WP_093393047.1">
    <property type="nucleotide sequence ID" value="NZ_FOUU01000001.1"/>
</dbReference>
<accession>A0A1I4R320</accession>
<evidence type="ECO:0000256" key="3">
    <source>
        <dbReference type="ARBA" id="ARBA00022519"/>
    </source>
</evidence>
<sequence length="430" mass="45326">MNTLILLVVFAVMVCMNVPVAVCLGMAALVFLLVTPDYSISVIPTLIFGGIDSFPLMAIPFFIMAGDMMRRSGVLPGLVALADSLVGHLRGGLAYVNIVSSMFFSGVTGVAVADTAAIGTMLIPPMIQQGYRPAFCAAVTAASSMMGPIIPPSVAMIIYANVFGGGISVAKLFLLGIVPGCLLGFGMMILVFAFARWFGVPPVSTGRSFSLERVFRQLWKALPGLMVPVIILGGIIGGVFTPTEAGAIAVAYAMLVGILTGNLSLRDVADSLVESCKISSVVYLLLATAKLVSFILASQQIPQLVAEAFLSWTASPYIFLLLTVLFLLSLGFVMEAVATMIMLVPVLGPAALSYGIDPHIFGLVVVMTVQAALITPPVALGLFIACPIAKCKIEEATKYIWPFLVLMFSVIMLVGCVPGITLWLVDLFGI</sequence>